<proteinExistence type="predicted"/>
<reference evidence="1" key="2">
    <citation type="journal article" date="2015" name="Fish Shellfish Immunol.">
        <title>Early steps in the European eel (Anguilla anguilla)-Vibrio vulnificus interaction in the gills: Role of the RtxA13 toxin.</title>
        <authorList>
            <person name="Callol A."/>
            <person name="Pajuelo D."/>
            <person name="Ebbesson L."/>
            <person name="Teles M."/>
            <person name="MacKenzie S."/>
            <person name="Amaro C."/>
        </authorList>
    </citation>
    <scope>NUCLEOTIDE SEQUENCE</scope>
</reference>
<dbReference type="EMBL" id="GBXM01066152">
    <property type="protein sequence ID" value="JAH42425.1"/>
    <property type="molecule type" value="Transcribed_RNA"/>
</dbReference>
<name>A0A0E9SP35_ANGAN</name>
<dbReference type="AlphaFoldDB" id="A0A0E9SP35"/>
<accession>A0A0E9SP35</accession>
<organism evidence="1">
    <name type="scientific">Anguilla anguilla</name>
    <name type="common">European freshwater eel</name>
    <name type="synonym">Muraena anguilla</name>
    <dbReference type="NCBI Taxonomy" id="7936"/>
    <lineage>
        <taxon>Eukaryota</taxon>
        <taxon>Metazoa</taxon>
        <taxon>Chordata</taxon>
        <taxon>Craniata</taxon>
        <taxon>Vertebrata</taxon>
        <taxon>Euteleostomi</taxon>
        <taxon>Actinopterygii</taxon>
        <taxon>Neopterygii</taxon>
        <taxon>Teleostei</taxon>
        <taxon>Anguilliformes</taxon>
        <taxon>Anguillidae</taxon>
        <taxon>Anguilla</taxon>
    </lineage>
</organism>
<evidence type="ECO:0000313" key="1">
    <source>
        <dbReference type="EMBL" id="JAH42425.1"/>
    </source>
</evidence>
<reference evidence="1" key="1">
    <citation type="submission" date="2014-11" db="EMBL/GenBank/DDBJ databases">
        <authorList>
            <person name="Amaro Gonzalez C."/>
        </authorList>
    </citation>
    <scope>NUCLEOTIDE SEQUENCE</scope>
</reference>
<sequence length="27" mass="3039">MAIWAQPIYYSCDRCMMGNGSLVVMTP</sequence>
<protein>
    <submittedName>
        <fullName evidence="1">Uncharacterized protein</fullName>
    </submittedName>
</protein>